<keyword evidence="1" id="KW-0472">Membrane</keyword>
<accession>A0ABN8SII3</accession>
<protein>
    <submittedName>
        <fullName evidence="2">Uncharacterized protein</fullName>
    </submittedName>
</protein>
<comment type="caution">
    <text evidence="2">The sequence shown here is derived from an EMBL/GenBank/DDBJ whole genome shotgun (WGS) entry which is preliminary data.</text>
</comment>
<keyword evidence="1" id="KW-0812">Transmembrane</keyword>
<sequence>MVCMFITCNMFIYPLFSFGSKTKGWGNQENLKCPTKENPYLFTKTNSNTVMSKLISDDDQDSTTDDFPPAAAVALAVCLTAVVVIVVVFVWRTRKSRRRPEARKLLYAPGPHKPRI</sequence>
<keyword evidence="3" id="KW-1185">Reference proteome</keyword>
<dbReference type="Proteomes" id="UP001159427">
    <property type="component" value="Unassembled WGS sequence"/>
</dbReference>
<evidence type="ECO:0000256" key="1">
    <source>
        <dbReference type="SAM" id="Phobius"/>
    </source>
</evidence>
<gene>
    <name evidence="2" type="ORF">PEVE_00020531</name>
</gene>
<name>A0ABN8SII3_9CNID</name>
<reference evidence="2 3" key="1">
    <citation type="submission" date="2022-05" db="EMBL/GenBank/DDBJ databases">
        <authorList>
            <consortium name="Genoscope - CEA"/>
            <person name="William W."/>
        </authorList>
    </citation>
    <scope>NUCLEOTIDE SEQUENCE [LARGE SCALE GENOMIC DNA]</scope>
</reference>
<organism evidence="2 3">
    <name type="scientific">Porites evermanni</name>
    <dbReference type="NCBI Taxonomy" id="104178"/>
    <lineage>
        <taxon>Eukaryota</taxon>
        <taxon>Metazoa</taxon>
        <taxon>Cnidaria</taxon>
        <taxon>Anthozoa</taxon>
        <taxon>Hexacorallia</taxon>
        <taxon>Scleractinia</taxon>
        <taxon>Fungiina</taxon>
        <taxon>Poritidae</taxon>
        <taxon>Porites</taxon>
    </lineage>
</organism>
<dbReference type="EMBL" id="CALNXI010002751">
    <property type="protein sequence ID" value="CAH3190497.1"/>
    <property type="molecule type" value="Genomic_DNA"/>
</dbReference>
<proteinExistence type="predicted"/>
<feature type="transmembrane region" description="Helical" evidence="1">
    <location>
        <begin position="70"/>
        <end position="91"/>
    </location>
</feature>
<evidence type="ECO:0000313" key="2">
    <source>
        <dbReference type="EMBL" id="CAH3190497.1"/>
    </source>
</evidence>
<keyword evidence="1" id="KW-1133">Transmembrane helix</keyword>
<evidence type="ECO:0000313" key="3">
    <source>
        <dbReference type="Proteomes" id="UP001159427"/>
    </source>
</evidence>